<dbReference type="InterPro" id="IPR033113">
    <property type="entry name" value="PLA2_histidine"/>
</dbReference>
<dbReference type="InterPro" id="IPR036444">
    <property type="entry name" value="PLipase_A2_dom_sf"/>
</dbReference>
<evidence type="ECO:0000256" key="8">
    <source>
        <dbReference type="ARBA" id="ARBA00023098"/>
    </source>
</evidence>
<evidence type="ECO:0000256" key="1">
    <source>
        <dbReference type="ARBA" id="ARBA00004613"/>
    </source>
</evidence>
<keyword evidence="8 13" id="KW-0443">Lipid metabolism</keyword>
<keyword evidence="7" id="KW-0442">Lipid degradation</keyword>
<dbReference type="CDD" id="cd00125">
    <property type="entry name" value="PLA2c"/>
    <property type="match status" value="1"/>
</dbReference>
<dbReference type="PANTHER" id="PTHR11716">
    <property type="entry name" value="PHOSPHOLIPASE A2 FAMILY MEMBER"/>
    <property type="match status" value="1"/>
</dbReference>
<gene>
    <name evidence="15" type="ORF">NEMVEDRAFT_v1g210336</name>
</gene>
<evidence type="ECO:0000256" key="2">
    <source>
        <dbReference type="ARBA" id="ARBA00013278"/>
    </source>
</evidence>
<dbReference type="AlphaFoldDB" id="A7SCY6"/>
<keyword evidence="6 10" id="KW-0106">Calcium</keyword>
<protein>
    <recommendedName>
        <fullName evidence="2 13">Phospholipase A2</fullName>
        <ecNumber evidence="2 13">3.1.1.4</ecNumber>
    </recommendedName>
</protein>
<proteinExistence type="inferred from homology"/>
<feature type="binding site" evidence="10">
    <location>
        <position position="86"/>
    </location>
    <ligand>
        <name>Ca(2+)</name>
        <dbReference type="ChEBI" id="CHEBI:29108"/>
    </ligand>
</feature>
<evidence type="ECO:0000256" key="7">
    <source>
        <dbReference type="ARBA" id="ARBA00022963"/>
    </source>
</evidence>
<organism evidence="15 16">
    <name type="scientific">Nematostella vectensis</name>
    <name type="common">Starlet sea anemone</name>
    <dbReference type="NCBI Taxonomy" id="45351"/>
    <lineage>
        <taxon>Eukaryota</taxon>
        <taxon>Metazoa</taxon>
        <taxon>Cnidaria</taxon>
        <taxon>Anthozoa</taxon>
        <taxon>Hexacorallia</taxon>
        <taxon>Actiniaria</taxon>
        <taxon>Edwardsiidae</taxon>
        <taxon>Nematostella</taxon>
    </lineage>
</organism>
<dbReference type="InterPro" id="IPR016090">
    <property type="entry name" value="PLA2-like_dom"/>
</dbReference>
<dbReference type="PhylomeDB" id="A7SCY6"/>
<dbReference type="SMART" id="SM00085">
    <property type="entry name" value="PA2c"/>
    <property type="match status" value="1"/>
</dbReference>
<evidence type="ECO:0000256" key="9">
    <source>
        <dbReference type="ARBA" id="ARBA00023157"/>
    </source>
</evidence>
<evidence type="ECO:0000313" key="16">
    <source>
        <dbReference type="Proteomes" id="UP000001593"/>
    </source>
</evidence>
<dbReference type="eggNOG" id="KOG4087">
    <property type="taxonomic scope" value="Eukaryota"/>
</dbReference>
<keyword evidence="16" id="KW-1185">Reference proteome</keyword>
<evidence type="ECO:0000256" key="5">
    <source>
        <dbReference type="ARBA" id="ARBA00022801"/>
    </source>
</evidence>
<dbReference type="PROSITE" id="PS00118">
    <property type="entry name" value="PA2_HIS"/>
    <property type="match status" value="1"/>
</dbReference>
<dbReference type="InParanoid" id="A7SCY6"/>
<sequence>MACVKSASFLLLFFAFLTISTDARKTARDRAHNIRRRRSLFQLANMMKCLIPQRPWAKYVAYGCYCGPGGEGIPVDDVDRCCQAHDTCYDKVSSNYFCGFPGAIYFAQYRTLSSRNMPGCLTCGRY</sequence>
<evidence type="ECO:0000256" key="3">
    <source>
        <dbReference type="ARBA" id="ARBA00022525"/>
    </source>
</evidence>
<dbReference type="GO" id="GO:0050482">
    <property type="term" value="P:arachidonate secretion"/>
    <property type="evidence" value="ECO:0007669"/>
    <property type="project" value="InterPro"/>
</dbReference>
<dbReference type="InterPro" id="IPR001211">
    <property type="entry name" value="PLA2"/>
</dbReference>
<evidence type="ECO:0000256" key="11">
    <source>
        <dbReference type="PIRSR" id="PIRSR601211-3"/>
    </source>
</evidence>
<feature type="binding site" evidence="10">
    <location>
        <position position="69"/>
    </location>
    <ligand>
        <name>Ca(2+)</name>
        <dbReference type="ChEBI" id="CHEBI:29108"/>
    </ligand>
</feature>
<dbReference type="Proteomes" id="UP000001593">
    <property type="component" value="Unassembled WGS sequence"/>
</dbReference>
<dbReference type="PRINTS" id="PR00389">
    <property type="entry name" value="PHPHLIPASEA2"/>
</dbReference>
<accession>A7SCY6</accession>
<keyword evidence="3 13" id="KW-0964">Secreted</keyword>
<keyword evidence="9 11" id="KW-1015">Disulfide bond</keyword>
<evidence type="ECO:0000256" key="6">
    <source>
        <dbReference type="ARBA" id="ARBA00022837"/>
    </source>
</evidence>
<evidence type="ECO:0000256" key="10">
    <source>
        <dbReference type="PIRSR" id="PIRSR601211-2"/>
    </source>
</evidence>
<feature type="signal peptide" evidence="13">
    <location>
        <begin position="1"/>
        <end position="23"/>
    </location>
</feature>
<dbReference type="GO" id="GO:0004623">
    <property type="term" value="F:phospholipase A2 activity"/>
    <property type="evidence" value="ECO:0007669"/>
    <property type="project" value="UniProtKB-EC"/>
</dbReference>
<comment type="catalytic activity">
    <reaction evidence="13">
        <text>a 1,2-diacyl-sn-glycero-3-phosphocholine + H2O = a 1-acyl-sn-glycero-3-phosphocholine + a fatty acid + H(+)</text>
        <dbReference type="Rhea" id="RHEA:15801"/>
        <dbReference type="ChEBI" id="CHEBI:15377"/>
        <dbReference type="ChEBI" id="CHEBI:15378"/>
        <dbReference type="ChEBI" id="CHEBI:28868"/>
        <dbReference type="ChEBI" id="CHEBI:57643"/>
        <dbReference type="ChEBI" id="CHEBI:58168"/>
        <dbReference type="EC" id="3.1.1.4"/>
    </reaction>
</comment>
<dbReference type="GO" id="GO:0006644">
    <property type="term" value="P:phospholipid metabolic process"/>
    <property type="evidence" value="ECO:0007669"/>
    <property type="project" value="InterPro"/>
</dbReference>
<evidence type="ECO:0000313" key="15">
    <source>
        <dbReference type="EMBL" id="EDO38422.1"/>
    </source>
</evidence>
<keyword evidence="13" id="KW-0732">Signal</keyword>
<dbReference type="GO" id="GO:0005576">
    <property type="term" value="C:extracellular region"/>
    <property type="evidence" value="ECO:0007669"/>
    <property type="project" value="UniProtKB-SubCell"/>
</dbReference>
<dbReference type="KEGG" id="nve:5509975"/>
<dbReference type="Gene3D" id="1.20.90.10">
    <property type="entry name" value="Phospholipase A2 domain"/>
    <property type="match status" value="1"/>
</dbReference>
<dbReference type="GO" id="GO:0005509">
    <property type="term" value="F:calcium ion binding"/>
    <property type="evidence" value="ECO:0007669"/>
    <property type="project" value="InterPro"/>
</dbReference>
<evidence type="ECO:0000256" key="4">
    <source>
        <dbReference type="ARBA" id="ARBA00022723"/>
    </source>
</evidence>
<comment type="cofactor">
    <cofactor evidence="10">
        <name>Ca(2+)</name>
        <dbReference type="ChEBI" id="CHEBI:29108"/>
    </cofactor>
    <text evidence="10">Binds 1 Ca(2+) ion per subunit.</text>
</comment>
<dbReference type="SUPFAM" id="SSF48619">
    <property type="entry name" value="Phospholipase A2, PLA2"/>
    <property type="match status" value="1"/>
</dbReference>
<reference evidence="15 16" key="1">
    <citation type="journal article" date="2007" name="Science">
        <title>Sea anemone genome reveals ancestral eumetazoan gene repertoire and genomic organization.</title>
        <authorList>
            <person name="Putnam N.H."/>
            <person name="Srivastava M."/>
            <person name="Hellsten U."/>
            <person name="Dirks B."/>
            <person name="Chapman J."/>
            <person name="Salamov A."/>
            <person name="Terry A."/>
            <person name="Shapiro H."/>
            <person name="Lindquist E."/>
            <person name="Kapitonov V.V."/>
            <person name="Jurka J."/>
            <person name="Genikhovich G."/>
            <person name="Grigoriev I.V."/>
            <person name="Lucas S.M."/>
            <person name="Steele R.E."/>
            <person name="Finnerty J.R."/>
            <person name="Technau U."/>
            <person name="Martindale M.Q."/>
            <person name="Rokhsar D.S."/>
        </authorList>
    </citation>
    <scope>NUCLEOTIDE SEQUENCE [LARGE SCALE GENOMIC DNA]</scope>
    <source>
        <strain evidence="16">CH2 X CH6</strain>
    </source>
</reference>
<dbReference type="HOGENOM" id="CLU_1984187_0_0_1"/>
<feature type="domain" description="Phospholipase A2-like central" evidence="14">
    <location>
        <begin position="39"/>
        <end position="122"/>
    </location>
</feature>
<name>A7SCY6_NEMVE</name>
<feature type="binding site" evidence="10">
    <location>
        <position position="67"/>
    </location>
    <ligand>
        <name>Ca(2+)</name>
        <dbReference type="ChEBI" id="CHEBI:29108"/>
    </ligand>
</feature>
<feature type="chain" id="PRO_5001390229" description="Phospholipase A2" evidence="13">
    <location>
        <begin position="24"/>
        <end position="126"/>
    </location>
</feature>
<feature type="binding site" evidence="10">
    <location>
        <position position="65"/>
    </location>
    <ligand>
        <name>Ca(2+)</name>
        <dbReference type="ChEBI" id="CHEBI:29108"/>
    </ligand>
</feature>
<dbReference type="EMBL" id="DS469626">
    <property type="protein sequence ID" value="EDO38422.1"/>
    <property type="molecule type" value="Genomic_DNA"/>
</dbReference>
<dbReference type="STRING" id="45351.A7SCY6"/>
<comment type="subcellular location">
    <subcellularLocation>
        <location evidence="1 13">Secreted</location>
    </subcellularLocation>
</comment>
<evidence type="ECO:0000259" key="14">
    <source>
        <dbReference type="SMART" id="SM00085"/>
    </source>
</evidence>
<feature type="disulfide bond" evidence="11">
    <location>
        <begin position="66"/>
        <end position="82"/>
    </location>
</feature>
<keyword evidence="5 13" id="KW-0378">Hydrolase</keyword>
<dbReference type="PANTHER" id="PTHR11716:SF47">
    <property type="entry name" value="PHOSPHOLIPASE A2-ALPHA"/>
    <property type="match status" value="1"/>
</dbReference>
<evidence type="ECO:0000256" key="12">
    <source>
        <dbReference type="RuleBase" id="RU003654"/>
    </source>
</evidence>
<dbReference type="EC" id="3.1.1.4" evidence="2 13"/>
<dbReference type="Pfam" id="PF00068">
    <property type="entry name" value="Phospholip_A2_1"/>
    <property type="match status" value="1"/>
</dbReference>
<keyword evidence="4 10" id="KW-0479">Metal-binding</keyword>
<dbReference type="GO" id="GO:0016042">
    <property type="term" value="P:lipid catabolic process"/>
    <property type="evidence" value="ECO:0007669"/>
    <property type="project" value="UniProtKB-KW"/>
</dbReference>
<evidence type="ECO:0000256" key="13">
    <source>
        <dbReference type="RuleBase" id="RU361236"/>
    </source>
</evidence>
<comment type="similarity">
    <text evidence="12">Belongs to the phospholipase A2 family.</text>
</comment>